<dbReference type="Proteomes" id="UP000288805">
    <property type="component" value="Unassembled WGS sequence"/>
</dbReference>
<evidence type="ECO:0000256" key="1">
    <source>
        <dbReference type="SAM" id="MobiDB-lite"/>
    </source>
</evidence>
<feature type="region of interest" description="Disordered" evidence="1">
    <location>
        <begin position="1"/>
        <end position="30"/>
    </location>
</feature>
<dbReference type="AlphaFoldDB" id="A0A438G368"/>
<evidence type="ECO:0000313" key="4">
    <source>
        <dbReference type="Proteomes" id="UP000288805"/>
    </source>
</evidence>
<organism evidence="3 4">
    <name type="scientific">Vitis vinifera</name>
    <name type="common">Grape</name>
    <dbReference type="NCBI Taxonomy" id="29760"/>
    <lineage>
        <taxon>Eukaryota</taxon>
        <taxon>Viridiplantae</taxon>
        <taxon>Streptophyta</taxon>
        <taxon>Embryophyta</taxon>
        <taxon>Tracheophyta</taxon>
        <taxon>Spermatophyta</taxon>
        <taxon>Magnoliopsida</taxon>
        <taxon>eudicotyledons</taxon>
        <taxon>Gunneridae</taxon>
        <taxon>Pentapetalae</taxon>
        <taxon>rosids</taxon>
        <taxon>Vitales</taxon>
        <taxon>Vitaceae</taxon>
        <taxon>Viteae</taxon>
        <taxon>Vitis</taxon>
    </lineage>
</organism>
<feature type="compositionally biased region" description="Basic and acidic residues" evidence="1">
    <location>
        <begin position="7"/>
        <end position="30"/>
    </location>
</feature>
<protein>
    <submittedName>
        <fullName evidence="3">Uncharacterized protein</fullName>
    </submittedName>
</protein>
<gene>
    <name evidence="3" type="ORF">CK203_063613</name>
    <name evidence="2" type="ORF">CK203_115872</name>
</gene>
<dbReference type="EMBL" id="QGNW01002487">
    <property type="protein sequence ID" value="RVW19394.1"/>
    <property type="molecule type" value="Genomic_DNA"/>
</dbReference>
<proteinExistence type="predicted"/>
<sequence length="280" mass="30565">MIPGGRNFKEIEKKKIGSKSEPKQSKNRGKTELCEISQYSSIHLAAAKRIAKWKSVISHQKSHSAGYFAIAKVVLAHECHFAAQAPFRSLVSSSSSDQQRRPKFDSPKWHEHEGLSLHLLRTAKESAKGASSRTCSRAFAVKPIPSGEAAPPKPPARRYLTSLPNSITGSNSSAAGSLAKSPASSIAGTISGRKKNLRSLKRHFRAPNSAETALEEVIRRPMLPQPPMRETWIVELGHSIRALLRLSSIQSEARACPIIPAAEEVSYGALLAPRDFFYPG</sequence>
<comment type="caution">
    <text evidence="3">The sequence shown here is derived from an EMBL/GenBank/DDBJ whole genome shotgun (WGS) entry which is preliminary data.</text>
</comment>
<evidence type="ECO:0000313" key="3">
    <source>
        <dbReference type="EMBL" id="RVW66645.1"/>
    </source>
</evidence>
<evidence type="ECO:0000313" key="2">
    <source>
        <dbReference type="EMBL" id="RVW19394.1"/>
    </source>
</evidence>
<feature type="compositionally biased region" description="Basic and acidic residues" evidence="1">
    <location>
        <begin position="98"/>
        <end position="109"/>
    </location>
</feature>
<accession>A0A438G368</accession>
<feature type="region of interest" description="Disordered" evidence="1">
    <location>
        <begin position="90"/>
        <end position="109"/>
    </location>
</feature>
<name>A0A438G368_VITVI</name>
<dbReference type="EMBL" id="QGNW01000639">
    <property type="protein sequence ID" value="RVW66645.1"/>
    <property type="molecule type" value="Genomic_DNA"/>
</dbReference>
<reference evidence="3 4" key="1">
    <citation type="journal article" date="2018" name="PLoS Genet.">
        <title>Population sequencing reveals clonal diversity and ancestral inbreeding in the grapevine cultivar Chardonnay.</title>
        <authorList>
            <person name="Roach M.J."/>
            <person name="Johnson D.L."/>
            <person name="Bohlmann J."/>
            <person name="van Vuuren H.J."/>
            <person name="Jones S.J."/>
            <person name="Pretorius I.S."/>
            <person name="Schmidt S.A."/>
            <person name="Borneman A.R."/>
        </authorList>
    </citation>
    <scope>NUCLEOTIDE SEQUENCE [LARGE SCALE GENOMIC DNA]</scope>
    <source>
        <strain evidence="4">cv. Chardonnay</strain>
        <strain evidence="3">I10V1</strain>
        <tissue evidence="3">Leaf</tissue>
    </source>
</reference>